<keyword evidence="2" id="KW-1003">Cell membrane</keyword>
<dbReference type="EMBL" id="CP006585">
    <property type="protein sequence ID" value="AGW15023.1"/>
    <property type="molecule type" value="Genomic_DNA"/>
</dbReference>
<feature type="transmembrane region" description="Helical" evidence="6">
    <location>
        <begin position="12"/>
        <end position="32"/>
    </location>
</feature>
<evidence type="ECO:0000256" key="2">
    <source>
        <dbReference type="ARBA" id="ARBA00022475"/>
    </source>
</evidence>
<feature type="transmembrane region" description="Helical" evidence="6">
    <location>
        <begin position="323"/>
        <end position="338"/>
    </location>
</feature>
<dbReference type="Pfam" id="PF02653">
    <property type="entry name" value="BPD_transp_2"/>
    <property type="match status" value="1"/>
</dbReference>
<evidence type="ECO:0000313" key="8">
    <source>
        <dbReference type="Proteomes" id="UP000016587"/>
    </source>
</evidence>
<accession>T2GFF3</accession>
<sequence length="346" mass="36470">MKFPRVPPAQGIILLFLAGLLAAAWMLDMDILQLLGDALTRLGMNGVLVLSLLPMFNAGLGLNFGLPVAVTAGLLGMCLAVNFRLSGLPGLFGALAFAVPAAVLLGYGYALLLRRVRGREEIAGTFLGFSFVAGMNLFWATAPFTNPAMLWPIGGAGMRPTIGLGPYFGKALNNALPLSLPLGFGSLTIPAGMLAFYGAVCLLLWLYYRTRLGKAALAVGENELFAAIHGVDVHRTRLAAVIVSTILGAFGMIVYAQSYGFVELYDAPLMMAFPAASAMLIGGVSGGRGTIPQAVLGALLFQSLYVLSAPIANEVFIPESAEILRMLITNAVILYAFMHRGNPKGT</sequence>
<keyword evidence="3 6" id="KW-0812">Transmembrane</keyword>
<dbReference type="PATRIC" id="fig|1121448.10.peg.3284"/>
<evidence type="ECO:0000256" key="3">
    <source>
        <dbReference type="ARBA" id="ARBA00022692"/>
    </source>
</evidence>
<dbReference type="GO" id="GO:0022857">
    <property type="term" value="F:transmembrane transporter activity"/>
    <property type="evidence" value="ECO:0007669"/>
    <property type="project" value="InterPro"/>
</dbReference>
<dbReference type="InterPro" id="IPR001851">
    <property type="entry name" value="ABC_transp_permease"/>
</dbReference>
<dbReference type="PANTHER" id="PTHR32196">
    <property type="entry name" value="ABC TRANSPORTER PERMEASE PROTEIN YPHD-RELATED-RELATED"/>
    <property type="match status" value="1"/>
</dbReference>
<evidence type="ECO:0000256" key="4">
    <source>
        <dbReference type="ARBA" id="ARBA00022989"/>
    </source>
</evidence>
<keyword evidence="4 6" id="KW-1133">Transmembrane helix</keyword>
<dbReference type="STRING" id="1121448.DGI_3329"/>
<reference evidence="7 8" key="1">
    <citation type="journal article" date="2013" name="J. Bacteriol.">
        <title>Roles of HynAB and Ech, the only two hydrogenases found in the model sulfate reducer Desulfovibrio gigas.</title>
        <authorList>
            <person name="Morais-Silva F.O."/>
            <person name="Santos C.I."/>
            <person name="Rodrigues R."/>
            <person name="Pereira I.A."/>
            <person name="Rodrigues-Pousada C."/>
        </authorList>
    </citation>
    <scope>NUCLEOTIDE SEQUENCE [LARGE SCALE GENOMIC DNA]</scope>
    <source>
        <strain evidence="8">ATCC 19364 / DSM 1382 / NCIMB 9332 / VKM B-1759</strain>
    </source>
</reference>
<proteinExistence type="predicted"/>
<keyword evidence="8" id="KW-1185">Reference proteome</keyword>
<dbReference type="GO" id="GO:0005886">
    <property type="term" value="C:plasma membrane"/>
    <property type="evidence" value="ECO:0007669"/>
    <property type="project" value="UniProtKB-SubCell"/>
</dbReference>
<dbReference type="HOGENOM" id="CLU_042763_0_0_7"/>
<dbReference type="eggNOG" id="COG1172">
    <property type="taxonomic scope" value="Bacteria"/>
</dbReference>
<feature type="transmembrane region" description="Helical" evidence="6">
    <location>
        <begin position="294"/>
        <end position="311"/>
    </location>
</feature>
<feature type="transmembrane region" description="Helical" evidence="6">
    <location>
        <begin position="269"/>
        <end position="287"/>
    </location>
</feature>
<evidence type="ECO:0000313" key="7">
    <source>
        <dbReference type="EMBL" id="AGW15023.1"/>
    </source>
</evidence>
<dbReference type="PANTHER" id="PTHR32196:SF15">
    <property type="entry name" value="SUGAR ABC TRANSPORTER PERMEASE PROTEIN"/>
    <property type="match status" value="1"/>
</dbReference>
<protein>
    <submittedName>
        <fullName evidence="7">Putative ABC transporter integral membrane protein</fullName>
    </submittedName>
</protein>
<dbReference type="RefSeq" id="WP_021762137.1">
    <property type="nucleotide sequence ID" value="NC_022444.1"/>
</dbReference>
<feature type="transmembrane region" description="Helical" evidence="6">
    <location>
        <begin position="91"/>
        <end position="110"/>
    </location>
</feature>
<comment type="subcellular location">
    <subcellularLocation>
        <location evidence="1">Cell membrane</location>
        <topology evidence="1">Multi-pass membrane protein</topology>
    </subcellularLocation>
</comment>
<reference evidence="8" key="2">
    <citation type="submission" date="2013-07" db="EMBL/GenBank/DDBJ databases">
        <authorList>
            <person name="Morais-Silva F.O."/>
            <person name="Rezende A.M."/>
            <person name="Pimentel C."/>
            <person name="Resende D.M."/>
            <person name="Santos C.I."/>
            <person name="Clemente C."/>
            <person name="de Oliveira L.M."/>
            <person name="da Silva S.M."/>
            <person name="Costa D.A."/>
            <person name="Varela-Raposo A."/>
            <person name="Horacio E.C.A."/>
            <person name="Matos M."/>
            <person name="Flores O."/>
            <person name="Ruiz J.C."/>
            <person name="Rodrigues-Pousada C."/>
        </authorList>
    </citation>
    <scope>NUCLEOTIDE SEQUENCE [LARGE SCALE GENOMIC DNA]</scope>
    <source>
        <strain evidence="8">ATCC 19364 / DSM 1382 / NCIMB 9332 / VKM B-1759</strain>
    </source>
</reference>
<dbReference type="AlphaFoldDB" id="T2GFF3"/>
<dbReference type="Proteomes" id="UP000016587">
    <property type="component" value="Chromosome"/>
</dbReference>
<feature type="transmembrane region" description="Helical" evidence="6">
    <location>
        <begin position="187"/>
        <end position="208"/>
    </location>
</feature>
<feature type="transmembrane region" description="Helical" evidence="6">
    <location>
        <begin position="122"/>
        <end position="142"/>
    </location>
</feature>
<dbReference type="OrthoDB" id="5499919at2"/>
<keyword evidence="5 6" id="KW-0472">Membrane</keyword>
<evidence type="ECO:0000256" key="5">
    <source>
        <dbReference type="ARBA" id="ARBA00023136"/>
    </source>
</evidence>
<dbReference type="KEGG" id="dgg:DGI_3329"/>
<evidence type="ECO:0000256" key="6">
    <source>
        <dbReference type="SAM" id="Phobius"/>
    </source>
</evidence>
<organism evidence="7 8">
    <name type="scientific">Megalodesulfovibrio gigas (strain ATCC 19364 / DSM 1382 / NCIMB 9332 / VKM B-1759)</name>
    <name type="common">Desulfovibrio gigas</name>
    <dbReference type="NCBI Taxonomy" id="1121448"/>
    <lineage>
        <taxon>Bacteria</taxon>
        <taxon>Pseudomonadati</taxon>
        <taxon>Thermodesulfobacteriota</taxon>
        <taxon>Desulfovibrionia</taxon>
        <taxon>Desulfovibrionales</taxon>
        <taxon>Desulfovibrionaceae</taxon>
        <taxon>Megalodesulfovibrio</taxon>
    </lineage>
</organism>
<feature type="transmembrane region" description="Helical" evidence="6">
    <location>
        <begin position="238"/>
        <end position="257"/>
    </location>
</feature>
<name>T2GFF3_MEGG1</name>
<gene>
    <name evidence="7" type="ORF">DGI_3329</name>
</gene>
<evidence type="ECO:0000256" key="1">
    <source>
        <dbReference type="ARBA" id="ARBA00004651"/>
    </source>
</evidence>